<sequence length="166" mass="17733">MIFGHAGLAVLARRTAFSTVSLVPLLVAAYGPDLIDKVGMVFFGTSGKFVGHSLVVFAAVAGLLALWPRLFRPGRSAQTGRAGRLWWALTLLWLSHLLFDLTEPVVLFWPFLGHLPPPDPYALGSGLVAFYTGRGDLAVLALDLLCLGAALAAVLRPRRAADVRSG</sequence>
<keyword evidence="1" id="KW-0472">Membrane</keyword>
<feature type="transmembrane region" description="Helical" evidence="1">
    <location>
        <begin position="87"/>
        <end position="112"/>
    </location>
</feature>
<dbReference type="EMBL" id="JH600068">
    <property type="protein sequence ID" value="EIG54982.1"/>
    <property type="molecule type" value="Genomic_DNA"/>
</dbReference>
<name>I2Q5C6_9BACT</name>
<feature type="transmembrane region" description="Helical" evidence="1">
    <location>
        <begin position="137"/>
        <end position="155"/>
    </location>
</feature>
<evidence type="ECO:0008006" key="3">
    <source>
        <dbReference type="Google" id="ProtNLM"/>
    </source>
</evidence>
<proteinExistence type="predicted"/>
<reference evidence="2" key="1">
    <citation type="submission" date="2011-11" db="EMBL/GenBank/DDBJ databases">
        <title>Improved High-Quality Draft sequence of Desulfovibrio sp. U5L.</title>
        <authorList>
            <consortium name="US DOE Joint Genome Institute"/>
            <person name="Lucas S."/>
            <person name="Han J."/>
            <person name="Lapidus A."/>
            <person name="Cheng J.-F."/>
            <person name="Goodwin L."/>
            <person name="Pitluck S."/>
            <person name="Peters L."/>
            <person name="Ovchinnikova G."/>
            <person name="Held B."/>
            <person name="Detter J.C."/>
            <person name="Han C."/>
            <person name="Tapia R."/>
            <person name="Land M."/>
            <person name="Hauser L."/>
            <person name="Kyrpides N."/>
            <person name="Ivanova N."/>
            <person name="Pagani I."/>
            <person name="Gabster J."/>
            <person name="Walker C."/>
            <person name="Stolyar S."/>
            <person name="Stahl D."/>
            <person name="Arkin A."/>
            <person name="Dehal P."/>
            <person name="Hazen T."/>
            <person name="Woyke T."/>
        </authorList>
    </citation>
    <scope>NUCLEOTIDE SEQUENCE [LARGE SCALE GENOMIC DNA]</scope>
    <source>
        <strain evidence="2">U5L</strain>
    </source>
</reference>
<keyword evidence="1" id="KW-1133">Transmembrane helix</keyword>
<keyword evidence="1" id="KW-0812">Transmembrane</keyword>
<dbReference type="HOGENOM" id="CLU_1600089_0_0_7"/>
<organism evidence="2">
    <name type="scientific">Desulfovibrio sp. U5L</name>
    <dbReference type="NCBI Taxonomy" id="596152"/>
    <lineage>
        <taxon>Bacteria</taxon>
        <taxon>Pseudomonadati</taxon>
        <taxon>Thermodesulfobacteriota</taxon>
        <taxon>Desulfovibrionia</taxon>
        <taxon>Desulfovibrionales</taxon>
        <taxon>Desulfovibrionaceae</taxon>
        <taxon>Desulfovibrio</taxon>
    </lineage>
</organism>
<feature type="transmembrane region" description="Helical" evidence="1">
    <location>
        <begin position="49"/>
        <end position="67"/>
    </location>
</feature>
<dbReference type="OrthoDB" id="5461423at2"/>
<accession>I2Q5C6</accession>
<protein>
    <recommendedName>
        <fullName evidence="3">Membrane-bound metal-dependent hydrolase (DUF457)</fullName>
    </recommendedName>
</protein>
<evidence type="ECO:0000313" key="2">
    <source>
        <dbReference type="EMBL" id="EIG54982.1"/>
    </source>
</evidence>
<dbReference type="AlphaFoldDB" id="I2Q5C6"/>
<gene>
    <name evidence="2" type="ORF">DesU5LDRAFT_3351</name>
</gene>
<evidence type="ECO:0000256" key="1">
    <source>
        <dbReference type="SAM" id="Phobius"/>
    </source>
</evidence>
<dbReference type="eggNOG" id="ENOG503183R">
    <property type="taxonomic scope" value="Bacteria"/>
</dbReference>